<dbReference type="InterPro" id="IPR003661">
    <property type="entry name" value="HisK_dim/P_dom"/>
</dbReference>
<dbReference type="Gene3D" id="1.10.287.130">
    <property type="match status" value="1"/>
</dbReference>
<evidence type="ECO:0000256" key="8">
    <source>
        <dbReference type="ARBA" id="ARBA00022989"/>
    </source>
</evidence>
<keyword evidence="5 13" id="KW-0808">Transferase</keyword>
<dbReference type="CDD" id="cd00075">
    <property type="entry name" value="HATPase"/>
    <property type="match status" value="1"/>
</dbReference>
<dbReference type="PANTHER" id="PTHR45436:SF15">
    <property type="entry name" value="SENSOR HISTIDINE KINASE CUSS"/>
    <property type="match status" value="1"/>
</dbReference>
<dbReference type="InterPro" id="IPR004358">
    <property type="entry name" value="Sig_transdc_His_kin-like_C"/>
</dbReference>
<keyword evidence="7 13" id="KW-0418">Kinase</keyword>
<dbReference type="SUPFAM" id="SSF47384">
    <property type="entry name" value="Homodimeric domain of signal transducing histidine kinase"/>
    <property type="match status" value="1"/>
</dbReference>
<proteinExistence type="predicted"/>
<evidence type="ECO:0000256" key="2">
    <source>
        <dbReference type="ARBA" id="ARBA00004141"/>
    </source>
</evidence>
<evidence type="ECO:0000256" key="1">
    <source>
        <dbReference type="ARBA" id="ARBA00000085"/>
    </source>
</evidence>
<keyword evidence="8" id="KW-1133">Transmembrane helix</keyword>
<keyword evidence="10" id="KW-0472">Membrane</keyword>
<name>A0AA48LZN0_9ZZZZ</name>
<dbReference type="Pfam" id="PF00512">
    <property type="entry name" value="HisKA"/>
    <property type="match status" value="1"/>
</dbReference>
<dbReference type="InterPro" id="IPR003594">
    <property type="entry name" value="HATPase_dom"/>
</dbReference>
<dbReference type="Gene3D" id="3.30.565.10">
    <property type="entry name" value="Histidine kinase-like ATPase, C-terminal domain"/>
    <property type="match status" value="1"/>
</dbReference>
<evidence type="ECO:0000256" key="6">
    <source>
        <dbReference type="ARBA" id="ARBA00022692"/>
    </source>
</evidence>
<dbReference type="SUPFAM" id="SSF55874">
    <property type="entry name" value="ATPase domain of HSP90 chaperone/DNA topoisomerase II/histidine kinase"/>
    <property type="match status" value="1"/>
</dbReference>
<evidence type="ECO:0000256" key="5">
    <source>
        <dbReference type="ARBA" id="ARBA00022679"/>
    </source>
</evidence>
<dbReference type="InterPro" id="IPR050428">
    <property type="entry name" value="TCS_sensor_his_kinase"/>
</dbReference>
<gene>
    <name evidence="13" type="primary">tctE</name>
    <name evidence="13" type="ORF">AMST5_00767</name>
</gene>
<evidence type="ECO:0000256" key="7">
    <source>
        <dbReference type="ARBA" id="ARBA00022777"/>
    </source>
</evidence>
<dbReference type="InterPro" id="IPR036890">
    <property type="entry name" value="HATPase_C_sf"/>
</dbReference>
<feature type="domain" description="HAMP" evidence="12">
    <location>
        <begin position="192"/>
        <end position="245"/>
    </location>
</feature>
<dbReference type="PROSITE" id="PS50109">
    <property type="entry name" value="HIS_KIN"/>
    <property type="match status" value="1"/>
</dbReference>
<evidence type="ECO:0000256" key="9">
    <source>
        <dbReference type="ARBA" id="ARBA00023012"/>
    </source>
</evidence>
<dbReference type="AlphaFoldDB" id="A0AA48LZN0"/>
<reference evidence="13" key="1">
    <citation type="submission" date="2023-07" db="EMBL/GenBank/DDBJ databases">
        <authorList>
            <person name="Pelsma A.J. K."/>
        </authorList>
    </citation>
    <scope>NUCLEOTIDE SEQUENCE</scope>
</reference>
<evidence type="ECO:0000256" key="10">
    <source>
        <dbReference type="ARBA" id="ARBA00023136"/>
    </source>
</evidence>
<dbReference type="SMART" id="SM00388">
    <property type="entry name" value="HisKA"/>
    <property type="match status" value="1"/>
</dbReference>
<feature type="domain" description="Histidine kinase" evidence="11">
    <location>
        <begin position="253"/>
        <end position="454"/>
    </location>
</feature>
<keyword evidence="6" id="KW-0812">Transmembrane</keyword>
<evidence type="ECO:0000313" key="13">
    <source>
        <dbReference type="EMBL" id="CAJ0854720.1"/>
    </source>
</evidence>
<dbReference type="InterPro" id="IPR003660">
    <property type="entry name" value="HAMP_dom"/>
</dbReference>
<protein>
    <recommendedName>
        <fullName evidence="3">histidine kinase</fullName>
        <ecNumber evidence="3">2.7.13.3</ecNumber>
    </recommendedName>
</protein>
<evidence type="ECO:0000256" key="4">
    <source>
        <dbReference type="ARBA" id="ARBA00022553"/>
    </source>
</evidence>
<evidence type="ECO:0000259" key="12">
    <source>
        <dbReference type="PROSITE" id="PS50885"/>
    </source>
</evidence>
<sequence>MTSLAWRIIGYLTAAQILGFVITEMASIALGLAGFSAFEGHGSSLEELASVRAIQFVVASLVRDDDGAVRIEPTAELRSESARNPRLRFAAFGAGRQALSGSAPELVPRLSSLIEVSPSHTHFVLQGDPPYYPQGLVEPRRTPFGQLHVAVYGPKFHWYDLYFVLVDNLEGSALLIGATILVSAGAAQFAVRQGLAPLRAIASDAERIDMSLLHQRLPVDGVPAEISPLVEAVNDSLERLAASAARMRRYTANAAHELRTPIAILRASIENLEEVPIKAVLLTDASRLQTILEQMLIATRLNERQATIDQEVDLVKTVREVILGYVHLAIECEKSIEFESTSPVVMTRGNQRAIESVIANLISNALRSEPPKGAVLVRVHDDALVEVVDHGEGITPSDRELIFEPFWRKDEATAGTGLGLAIAKELMEMLSGRIWAKERHGGGATFKVKFRTESNFPVAKSVSHEGARCSR</sequence>
<dbReference type="InterPro" id="IPR005467">
    <property type="entry name" value="His_kinase_dom"/>
</dbReference>
<dbReference type="GO" id="GO:0000155">
    <property type="term" value="F:phosphorelay sensor kinase activity"/>
    <property type="evidence" value="ECO:0007669"/>
    <property type="project" value="InterPro"/>
</dbReference>
<dbReference type="EC" id="2.7.13.3" evidence="3"/>
<dbReference type="EMBL" id="OY288114">
    <property type="protein sequence ID" value="CAJ0854720.1"/>
    <property type="molecule type" value="Genomic_DNA"/>
</dbReference>
<dbReference type="SMART" id="SM00304">
    <property type="entry name" value="HAMP"/>
    <property type="match status" value="1"/>
</dbReference>
<evidence type="ECO:0000256" key="3">
    <source>
        <dbReference type="ARBA" id="ARBA00012438"/>
    </source>
</evidence>
<dbReference type="PRINTS" id="PR00344">
    <property type="entry name" value="BCTRLSENSOR"/>
</dbReference>
<dbReference type="SMART" id="SM00387">
    <property type="entry name" value="HATPase_c"/>
    <property type="match status" value="1"/>
</dbReference>
<accession>A0AA48LZN0</accession>
<dbReference type="CDD" id="cd00082">
    <property type="entry name" value="HisKA"/>
    <property type="match status" value="1"/>
</dbReference>
<dbReference type="InterPro" id="IPR036097">
    <property type="entry name" value="HisK_dim/P_sf"/>
</dbReference>
<evidence type="ECO:0000259" key="11">
    <source>
        <dbReference type="PROSITE" id="PS50109"/>
    </source>
</evidence>
<comment type="subcellular location">
    <subcellularLocation>
        <location evidence="2">Membrane</location>
        <topology evidence="2">Multi-pass membrane protein</topology>
    </subcellularLocation>
</comment>
<organism evidence="13">
    <name type="scientific">freshwater sediment metagenome</name>
    <dbReference type="NCBI Taxonomy" id="556182"/>
    <lineage>
        <taxon>unclassified sequences</taxon>
        <taxon>metagenomes</taxon>
        <taxon>ecological metagenomes</taxon>
    </lineage>
</organism>
<dbReference type="GO" id="GO:0005886">
    <property type="term" value="C:plasma membrane"/>
    <property type="evidence" value="ECO:0007669"/>
    <property type="project" value="TreeGrafter"/>
</dbReference>
<dbReference type="PROSITE" id="PS50885">
    <property type="entry name" value="HAMP"/>
    <property type="match status" value="1"/>
</dbReference>
<dbReference type="Pfam" id="PF02518">
    <property type="entry name" value="HATPase_c"/>
    <property type="match status" value="1"/>
</dbReference>
<keyword evidence="4" id="KW-0597">Phosphoprotein</keyword>
<dbReference type="PANTHER" id="PTHR45436">
    <property type="entry name" value="SENSOR HISTIDINE KINASE YKOH"/>
    <property type="match status" value="1"/>
</dbReference>
<comment type="catalytic activity">
    <reaction evidence="1">
        <text>ATP + protein L-histidine = ADP + protein N-phospho-L-histidine.</text>
        <dbReference type="EC" id="2.7.13.3"/>
    </reaction>
</comment>
<keyword evidence="9" id="KW-0902">Two-component regulatory system</keyword>